<dbReference type="EMBL" id="JBANRG010000112">
    <property type="protein sequence ID" value="KAK7435071.1"/>
    <property type="molecule type" value="Genomic_DNA"/>
</dbReference>
<keyword evidence="3" id="KW-1185">Reference proteome</keyword>
<name>A0ABR1IKB6_9AGAR</name>
<dbReference type="Proteomes" id="UP001498398">
    <property type="component" value="Unassembled WGS sequence"/>
</dbReference>
<organism evidence="2 3">
    <name type="scientific">Marasmiellus scandens</name>
    <dbReference type="NCBI Taxonomy" id="2682957"/>
    <lineage>
        <taxon>Eukaryota</taxon>
        <taxon>Fungi</taxon>
        <taxon>Dikarya</taxon>
        <taxon>Basidiomycota</taxon>
        <taxon>Agaricomycotina</taxon>
        <taxon>Agaricomycetes</taxon>
        <taxon>Agaricomycetidae</taxon>
        <taxon>Agaricales</taxon>
        <taxon>Marasmiineae</taxon>
        <taxon>Omphalotaceae</taxon>
        <taxon>Marasmiellus</taxon>
    </lineage>
</organism>
<protein>
    <recommendedName>
        <fullName evidence="1">DUF6606 domain-containing protein</fullName>
    </recommendedName>
</protein>
<sequence length="1162" mass="131556">MSSLDYTIHHVFMPPKLPQKDDYTAENEEALCQTVHWSAVRYALSGLLEPEHEQIWSFVVKMLSAITQSQAGEGMSMDTIEEKLMQMQEGSTLAYLIRAQNAGVVFRKSVDQVIVASFEVSPPAKDVIGAQGKLSCTYPGPAIAVPAQHFEDADFVHELASFLVQMDTDGLDSTATTKKAGSTVVEERETSSPRYITALLTGILRGIGSPADIVRIRKRIGDDVLWKDARLPWRRSMVWLVIRVAMQLHLSDTPHYKLFMAFLMSDVLFQGVKAGLDSDTLHSMCSKLGTRISKLGPEIPNALMKKVKWAAEKANDLLQNRWNSVMKEDAQHEPWDPKILLALKEKDCVLTLPNSRKYIQDVLNRVKPTTSLSVFTPDTPSRPLRNIRDFGNCSIKVMQQAFAVDPSIALADLEESIENHLYHWINEHLLDTATPVILLNILKEYLAAAKKFYRFQEDNSIMILTLFETWVALDAVTVSTYPLLSLYSPEIPLTLFEPLLLRKSSDINRLIDIHQYILSRHDQASLGTVFTDVTKPSSFAVRFFDSSPELQFLKNEIEKDAHLTRERRRQEYLKKRQEYRDKKAQAEVLVCVSSGRGPKKHVKGEKQKCPKCILNKAAKKLEIEIHEWPLPRDANAAKATVFELNCPQTFAIWRDATCILLRDVCKPQKDHDPSANPVITLDKYVVLSGWKRRLNLAASVNQRISIASTTKSFLNSHYSKIKLSKAHSENHVLVDNALSYKLYDSTSNAWVANSFQNLTINPWCRPEIPASSPYAILQSAVESTNYSPNALIADQNLCHDSLGVHEFSAFGSVRGGEYLQWPNIAKEIRARVLSFHTEDTYLLLTQSARQIGSISRSGDLEWHMDLHSPPFCHTLLSELENLLHDVKSSWMEATSVRSIIALCARVLATTEDQNVQLQGYRLMRLARNVTYSWMKSLSEELQSRAVETNSESLDVHQRLGKICEIALTCRSTYDVDGKHMNQLLTSPDDVAIFVECSIQIFNNTPSSHNELPEHVQRLLQQNERLSHCTELHLSSLIRGDKRGMDRAIASVWPAYIPGPNEPWIHMPISGTERWLRCSTNSTPNSSSHYLHFDVLTGRLLIDGKNWNRLPPAITNHSSFRRIFGSHVFEVAPSNIRGLEFVTRFPFAEYQVDIKPSIALWLL</sequence>
<feature type="domain" description="DUF6606" evidence="1">
    <location>
        <begin position="8"/>
        <end position="268"/>
    </location>
</feature>
<evidence type="ECO:0000313" key="3">
    <source>
        <dbReference type="Proteomes" id="UP001498398"/>
    </source>
</evidence>
<dbReference type="InterPro" id="IPR046541">
    <property type="entry name" value="DUF6606"/>
</dbReference>
<accession>A0ABR1IKB6</accession>
<evidence type="ECO:0000259" key="1">
    <source>
        <dbReference type="Pfam" id="PF20255"/>
    </source>
</evidence>
<gene>
    <name evidence="2" type="ORF">VKT23_019879</name>
</gene>
<evidence type="ECO:0000313" key="2">
    <source>
        <dbReference type="EMBL" id="KAK7435071.1"/>
    </source>
</evidence>
<proteinExistence type="predicted"/>
<dbReference type="Pfam" id="PF20255">
    <property type="entry name" value="DUF6606"/>
    <property type="match status" value="1"/>
</dbReference>
<reference evidence="2 3" key="1">
    <citation type="submission" date="2024-01" db="EMBL/GenBank/DDBJ databases">
        <title>A draft genome for the cacao thread blight pathogen Marasmiellus scandens.</title>
        <authorList>
            <person name="Baruah I.K."/>
            <person name="Leung J."/>
            <person name="Bukari Y."/>
            <person name="Amoako-Attah I."/>
            <person name="Meinhardt L.W."/>
            <person name="Bailey B.A."/>
            <person name="Cohen S.P."/>
        </authorList>
    </citation>
    <scope>NUCLEOTIDE SEQUENCE [LARGE SCALE GENOMIC DNA]</scope>
    <source>
        <strain evidence="2 3">GH-19</strain>
    </source>
</reference>
<comment type="caution">
    <text evidence="2">The sequence shown here is derived from an EMBL/GenBank/DDBJ whole genome shotgun (WGS) entry which is preliminary data.</text>
</comment>